<keyword evidence="2" id="KW-1185">Reference proteome</keyword>
<proteinExistence type="predicted"/>
<evidence type="ECO:0000313" key="1">
    <source>
        <dbReference type="EMBL" id="RDI58495.1"/>
    </source>
</evidence>
<dbReference type="EMBL" id="QQBB01000005">
    <property type="protein sequence ID" value="RDI58495.1"/>
    <property type="molecule type" value="Genomic_DNA"/>
</dbReference>
<reference evidence="1 2" key="1">
    <citation type="submission" date="2018-07" db="EMBL/GenBank/DDBJ databases">
        <title>Genomic Encyclopedia of Type Strains, Phase IV (KMG-IV): sequencing the most valuable type-strain genomes for metagenomic binning, comparative biology and taxonomic classification.</title>
        <authorList>
            <person name="Goeker M."/>
        </authorList>
    </citation>
    <scope>NUCLEOTIDE SEQUENCE [LARGE SCALE GENOMIC DNA]</scope>
    <source>
        <strain evidence="1 2">DSM 14364</strain>
    </source>
</reference>
<dbReference type="AlphaFoldDB" id="A0A370HK03"/>
<protein>
    <submittedName>
        <fullName evidence="1">Uncharacterized protein</fullName>
    </submittedName>
</protein>
<evidence type="ECO:0000313" key="2">
    <source>
        <dbReference type="Proteomes" id="UP000254925"/>
    </source>
</evidence>
<dbReference type="Proteomes" id="UP000254925">
    <property type="component" value="Unassembled WGS sequence"/>
</dbReference>
<sequence length="48" mass="5170">MKVVADQDTKRIPGAAILGTDGDEAIHPTISELIPDRRGDLRPMGREG</sequence>
<dbReference type="SUPFAM" id="SSF55424">
    <property type="entry name" value="FAD/NAD-linked reductases, dimerisation (C-terminal) domain"/>
    <property type="match status" value="1"/>
</dbReference>
<gene>
    <name evidence="1" type="ORF">DES45_10516</name>
</gene>
<accession>A0A370HK03</accession>
<organism evidence="1 2">
    <name type="scientific">Microvirga subterranea</name>
    <dbReference type="NCBI Taxonomy" id="186651"/>
    <lineage>
        <taxon>Bacteria</taxon>
        <taxon>Pseudomonadati</taxon>
        <taxon>Pseudomonadota</taxon>
        <taxon>Alphaproteobacteria</taxon>
        <taxon>Hyphomicrobiales</taxon>
        <taxon>Methylobacteriaceae</taxon>
        <taxon>Microvirga</taxon>
    </lineage>
</organism>
<dbReference type="InterPro" id="IPR016156">
    <property type="entry name" value="FAD/NAD-linked_Rdtase_dimer_sf"/>
</dbReference>
<name>A0A370HK03_9HYPH</name>
<comment type="caution">
    <text evidence="1">The sequence shown here is derived from an EMBL/GenBank/DDBJ whole genome shotgun (WGS) entry which is preliminary data.</text>
</comment>